<dbReference type="Proteomes" id="UP000663866">
    <property type="component" value="Unassembled WGS sequence"/>
</dbReference>
<evidence type="ECO:0000313" key="3">
    <source>
        <dbReference type="Proteomes" id="UP000663856"/>
    </source>
</evidence>
<gene>
    <name evidence="2" type="ORF">OVN521_LOCUS41232</name>
    <name evidence="1" type="ORF">WKI299_LOCUS13272</name>
</gene>
<sequence length="127" mass="14657">MVWLGACAEGLTTPIILKNGTMDAKVYINKILPIALKCGDKMLGSNWTYQQDGAKPHTHHLTREWCGKHFPDFIRKERWPPNSPDLCPLDYSLWNEPGQCMNWDRITTKVTLIEEIKRSATKVEKKF</sequence>
<proteinExistence type="predicted"/>
<name>A0A816QX43_9BILA</name>
<dbReference type="GO" id="GO:0003676">
    <property type="term" value="F:nucleic acid binding"/>
    <property type="evidence" value="ECO:0007669"/>
    <property type="project" value="InterPro"/>
</dbReference>
<dbReference type="EMBL" id="CAJNRF010005010">
    <property type="protein sequence ID" value="CAF2066565.1"/>
    <property type="molecule type" value="Genomic_DNA"/>
</dbReference>
<keyword evidence="4" id="KW-1185">Reference proteome</keyword>
<dbReference type="EMBL" id="CAJOBG010054567">
    <property type="protein sequence ID" value="CAF4509432.1"/>
    <property type="molecule type" value="Genomic_DNA"/>
</dbReference>
<evidence type="ECO:0000313" key="4">
    <source>
        <dbReference type="Proteomes" id="UP000663866"/>
    </source>
</evidence>
<dbReference type="Gene3D" id="3.30.420.10">
    <property type="entry name" value="Ribonuclease H-like superfamily/Ribonuclease H"/>
    <property type="match status" value="1"/>
</dbReference>
<organism evidence="1 3">
    <name type="scientific">Rotaria magnacalcarata</name>
    <dbReference type="NCBI Taxonomy" id="392030"/>
    <lineage>
        <taxon>Eukaryota</taxon>
        <taxon>Metazoa</taxon>
        <taxon>Spiralia</taxon>
        <taxon>Gnathifera</taxon>
        <taxon>Rotifera</taxon>
        <taxon>Eurotatoria</taxon>
        <taxon>Bdelloidea</taxon>
        <taxon>Philodinida</taxon>
        <taxon>Philodinidae</taxon>
        <taxon>Rotaria</taxon>
    </lineage>
</organism>
<reference evidence="1" key="1">
    <citation type="submission" date="2021-02" db="EMBL/GenBank/DDBJ databases">
        <authorList>
            <person name="Nowell W R."/>
        </authorList>
    </citation>
    <scope>NUCLEOTIDE SEQUENCE</scope>
</reference>
<comment type="caution">
    <text evidence="1">The sequence shown here is derived from an EMBL/GenBank/DDBJ whole genome shotgun (WGS) entry which is preliminary data.</text>
</comment>
<accession>A0A816QX43</accession>
<protein>
    <submittedName>
        <fullName evidence="1">Uncharacterized protein</fullName>
    </submittedName>
</protein>
<evidence type="ECO:0000313" key="1">
    <source>
        <dbReference type="EMBL" id="CAF2066565.1"/>
    </source>
</evidence>
<evidence type="ECO:0000313" key="2">
    <source>
        <dbReference type="EMBL" id="CAF4509432.1"/>
    </source>
</evidence>
<dbReference type="AlphaFoldDB" id="A0A816QX43"/>
<dbReference type="InterPro" id="IPR036397">
    <property type="entry name" value="RNaseH_sf"/>
</dbReference>
<dbReference type="Proteomes" id="UP000663856">
    <property type="component" value="Unassembled WGS sequence"/>
</dbReference>